<feature type="non-terminal residue" evidence="2">
    <location>
        <position position="135"/>
    </location>
</feature>
<comment type="caution">
    <text evidence="2">The sequence shown here is derived from an EMBL/GenBank/DDBJ whole genome shotgun (WGS) entry which is preliminary data.</text>
</comment>
<dbReference type="AlphaFoldDB" id="A0A9N7V5B9"/>
<organism evidence="2 3">
    <name type="scientific">Pleuronectes platessa</name>
    <name type="common">European plaice</name>
    <dbReference type="NCBI Taxonomy" id="8262"/>
    <lineage>
        <taxon>Eukaryota</taxon>
        <taxon>Metazoa</taxon>
        <taxon>Chordata</taxon>
        <taxon>Craniata</taxon>
        <taxon>Vertebrata</taxon>
        <taxon>Euteleostomi</taxon>
        <taxon>Actinopterygii</taxon>
        <taxon>Neopterygii</taxon>
        <taxon>Teleostei</taxon>
        <taxon>Neoteleostei</taxon>
        <taxon>Acanthomorphata</taxon>
        <taxon>Carangaria</taxon>
        <taxon>Pleuronectiformes</taxon>
        <taxon>Pleuronectoidei</taxon>
        <taxon>Pleuronectidae</taxon>
        <taxon>Pleuronectes</taxon>
    </lineage>
</organism>
<proteinExistence type="predicted"/>
<feature type="compositionally biased region" description="Polar residues" evidence="1">
    <location>
        <begin position="1"/>
        <end position="10"/>
    </location>
</feature>
<gene>
    <name evidence="2" type="ORF">PLEPLA_LOCUS30876</name>
</gene>
<protein>
    <submittedName>
        <fullName evidence="2">Uncharacterized protein</fullName>
    </submittedName>
</protein>
<evidence type="ECO:0000313" key="3">
    <source>
        <dbReference type="Proteomes" id="UP001153269"/>
    </source>
</evidence>
<feature type="region of interest" description="Disordered" evidence="1">
    <location>
        <begin position="1"/>
        <end position="22"/>
    </location>
</feature>
<sequence length="135" mass="14804">METETQSVQALTGDRGANMEEPPVEDRRLLFIADFVLKSLKVKQDKWQKCVSGEENRQVLRDFLESAEQRSLVVGLTGGGTLQAAAGFSAAPPRTKAVYFVKRGNSALTAETMRDKLTCGDMSPDPLEHFSAVVE</sequence>
<keyword evidence="3" id="KW-1185">Reference proteome</keyword>
<evidence type="ECO:0000313" key="2">
    <source>
        <dbReference type="EMBL" id="CAB1443161.1"/>
    </source>
</evidence>
<dbReference type="EMBL" id="CADEAL010003012">
    <property type="protein sequence ID" value="CAB1443161.1"/>
    <property type="molecule type" value="Genomic_DNA"/>
</dbReference>
<name>A0A9N7V5B9_PLEPL</name>
<reference evidence="2" key="1">
    <citation type="submission" date="2020-03" db="EMBL/GenBank/DDBJ databases">
        <authorList>
            <person name="Weist P."/>
        </authorList>
    </citation>
    <scope>NUCLEOTIDE SEQUENCE</scope>
</reference>
<accession>A0A9N7V5B9</accession>
<evidence type="ECO:0000256" key="1">
    <source>
        <dbReference type="SAM" id="MobiDB-lite"/>
    </source>
</evidence>
<dbReference type="Proteomes" id="UP001153269">
    <property type="component" value="Unassembled WGS sequence"/>
</dbReference>